<sequence>MPRHWGNRSGRSDFVLQYALGTVTEIFRETVRKASGPVRFLVIGATTGLVAFFIHHSMGKVFEVAPMLLTYFSIASMMFFWGRQLPSAPRMITDVPSGIGGALR</sequence>
<name>A0A9X7W3A8_9BACL</name>
<dbReference type="AlphaFoldDB" id="A0A9X7W3A8"/>
<evidence type="ECO:0000256" key="1">
    <source>
        <dbReference type="SAM" id="Phobius"/>
    </source>
</evidence>
<accession>A0A9X7W3A8</accession>
<dbReference type="RefSeq" id="WP_206658853.1">
    <property type="nucleotide sequence ID" value="NZ_CP071182.1"/>
</dbReference>
<keyword evidence="3" id="KW-1185">Reference proteome</keyword>
<dbReference type="Proteomes" id="UP000663505">
    <property type="component" value="Chromosome"/>
</dbReference>
<keyword evidence="1" id="KW-1133">Transmembrane helix</keyword>
<feature type="transmembrane region" description="Helical" evidence="1">
    <location>
        <begin position="38"/>
        <end position="58"/>
    </location>
</feature>
<evidence type="ECO:0000313" key="2">
    <source>
        <dbReference type="EMBL" id="QSO49544.1"/>
    </source>
</evidence>
<gene>
    <name evidence="2" type="ORF">JZ786_11985</name>
</gene>
<protein>
    <submittedName>
        <fullName evidence="2">Uncharacterized protein</fullName>
    </submittedName>
</protein>
<organism evidence="2 3">
    <name type="scientific">Alicyclobacillus mengziensis</name>
    <dbReference type="NCBI Taxonomy" id="2931921"/>
    <lineage>
        <taxon>Bacteria</taxon>
        <taxon>Bacillati</taxon>
        <taxon>Bacillota</taxon>
        <taxon>Bacilli</taxon>
        <taxon>Bacillales</taxon>
        <taxon>Alicyclobacillaceae</taxon>
        <taxon>Alicyclobacillus</taxon>
    </lineage>
</organism>
<proteinExistence type="predicted"/>
<dbReference type="EMBL" id="CP071182">
    <property type="protein sequence ID" value="QSO49544.1"/>
    <property type="molecule type" value="Genomic_DNA"/>
</dbReference>
<keyword evidence="1" id="KW-0812">Transmembrane</keyword>
<feature type="transmembrane region" description="Helical" evidence="1">
    <location>
        <begin position="64"/>
        <end position="82"/>
    </location>
</feature>
<dbReference type="KEGG" id="afx:JZ786_11985"/>
<evidence type="ECO:0000313" key="3">
    <source>
        <dbReference type="Proteomes" id="UP000663505"/>
    </source>
</evidence>
<keyword evidence="1" id="KW-0472">Membrane</keyword>
<reference evidence="2 3" key="1">
    <citation type="submission" date="2021-02" db="EMBL/GenBank/DDBJ databases">
        <title>Alicyclobacillus curvatus sp. nov. and Alicyclobacillus mengziensis sp. nov., two acidophilic bacteria isolated from acid mine drainage.</title>
        <authorList>
            <person name="Huang Y."/>
        </authorList>
    </citation>
    <scope>NUCLEOTIDE SEQUENCE [LARGE SCALE GENOMIC DNA]</scope>
    <source>
        <strain evidence="2 3">S30H14</strain>
    </source>
</reference>